<organism evidence="1 2">
    <name type="scientific">Vibrio nigripulchritudo SOn1</name>
    <dbReference type="NCBI Taxonomy" id="1238450"/>
    <lineage>
        <taxon>Bacteria</taxon>
        <taxon>Pseudomonadati</taxon>
        <taxon>Pseudomonadota</taxon>
        <taxon>Gammaproteobacteria</taxon>
        <taxon>Vibrionales</taxon>
        <taxon>Vibrionaceae</taxon>
        <taxon>Vibrio</taxon>
    </lineage>
</organism>
<reference evidence="1 2" key="1">
    <citation type="journal article" date="2013" name="ISME J.">
        <title>Comparative genomics of pathogenic lineages of Vibrio nigripulchritudo identifies virulence-associated traits.</title>
        <authorList>
            <person name="Goudenege D."/>
            <person name="Labreuche Y."/>
            <person name="Krin E."/>
            <person name="Ansquer D."/>
            <person name="Mangenot S."/>
            <person name="Calteau A."/>
            <person name="Medigue C."/>
            <person name="Mazel D."/>
            <person name="Polz M.F."/>
            <person name="Le Roux F."/>
        </authorList>
    </citation>
    <scope>NUCLEOTIDE SEQUENCE [LARGE SCALE GENOMIC DNA]</scope>
    <source>
        <strain evidence="1 2">SOn1</strain>
    </source>
</reference>
<comment type="caution">
    <text evidence="1">The sequence shown here is derived from an EMBL/GenBank/DDBJ whole genome shotgun (WGS) entry which is preliminary data.</text>
</comment>
<dbReference type="InterPro" id="IPR038604">
    <property type="entry name" value="HopJ_sf"/>
</dbReference>
<dbReference type="Proteomes" id="UP000018211">
    <property type="component" value="Unassembled WGS sequence"/>
</dbReference>
<evidence type="ECO:0000313" key="2">
    <source>
        <dbReference type="Proteomes" id="UP000018211"/>
    </source>
</evidence>
<dbReference type="Pfam" id="PF08888">
    <property type="entry name" value="HopJ"/>
    <property type="match status" value="1"/>
</dbReference>
<gene>
    <name evidence="1" type="ORF">VIBNISOn1_770080</name>
</gene>
<dbReference type="Gene3D" id="3.20.160.10">
    <property type="entry name" value="vpa0580 domain like"/>
    <property type="match status" value="1"/>
</dbReference>
<dbReference type="InterPro" id="IPR014984">
    <property type="entry name" value="HopJ"/>
</dbReference>
<dbReference type="AlphaFoldDB" id="A0AAV2VXG7"/>
<sequence>MELKELLTALSQSPETVQFQDVISVIDANYEFTPTEFKNGDTVNEAGQNNGSCKIFAFAKLNQLDAQSALACFGDFYRKDVLENPDGEDHQNIRNFMRFGWDGIEFKGEALVVR</sequence>
<dbReference type="RefSeq" id="WP_022613336.1">
    <property type="nucleotide sequence ID" value="NZ_LK391965.1"/>
</dbReference>
<dbReference type="EMBL" id="CAOF01000172">
    <property type="protein sequence ID" value="CCO49058.1"/>
    <property type="molecule type" value="Genomic_DNA"/>
</dbReference>
<evidence type="ECO:0000313" key="1">
    <source>
        <dbReference type="EMBL" id="CCO49058.1"/>
    </source>
</evidence>
<proteinExistence type="predicted"/>
<accession>A0AAV2VXG7</accession>
<protein>
    <submittedName>
        <fullName evidence="1">HopJ type III effector protein</fullName>
    </submittedName>
</protein>
<name>A0AAV2VXG7_9VIBR</name>